<feature type="compositionally biased region" description="Polar residues" evidence="1">
    <location>
        <begin position="1845"/>
        <end position="1857"/>
    </location>
</feature>
<dbReference type="GO" id="GO:0016787">
    <property type="term" value="F:hydrolase activity"/>
    <property type="evidence" value="ECO:0007669"/>
    <property type="project" value="InterPro"/>
</dbReference>
<proteinExistence type="predicted"/>
<evidence type="ECO:0000313" key="4">
    <source>
        <dbReference type="Proteomes" id="UP000266426"/>
    </source>
</evidence>
<comment type="caution">
    <text evidence="3">The sequence shown here is derived from an EMBL/GenBank/DDBJ whole genome shotgun (WGS) entry which is preliminary data.</text>
</comment>
<dbReference type="PANTHER" id="PTHR46546:SF4">
    <property type="entry name" value="SHEWANELLA-LIKE PROTEIN PHOSPHATASE 1"/>
    <property type="match status" value="1"/>
</dbReference>
<reference evidence="3 4" key="1">
    <citation type="journal article" date="2017" name="ISME J.">
        <title>Energy and carbon metabolisms in a deep terrestrial subsurface fluid microbial community.</title>
        <authorList>
            <person name="Momper L."/>
            <person name="Jungbluth S.P."/>
            <person name="Lee M.D."/>
            <person name="Amend J.P."/>
        </authorList>
    </citation>
    <scope>NUCLEOTIDE SEQUENCE [LARGE SCALE GENOMIC DNA]</scope>
    <source>
        <strain evidence="3">SURF_26</strain>
    </source>
</reference>
<dbReference type="PANTHER" id="PTHR46546">
    <property type="entry name" value="SHEWANELLA-LIKE PROTEIN PHOSPHATASE 1"/>
    <property type="match status" value="1"/>
</dbReference>
<organism evidence="3 4">
    <name type="scientific">Candidatus Auribacter fodinae</name>
    <dbReference type="NCBI Taxonomy" id="2093366"/>
    <lineage>
        <taxon>Bacteria</taxon>
        <taxon>Pseudomonadati</taxon>
        <taxon>Candidatus Auribacterota</taxon>
        <taxon>Candidatus Auribacteria</taxon>
        <taxon>Candidatus Auribacterales</taxon>
        <taxon>Candidatus Auribacteraceae</taxon>
        <taxon>Candidatus Auribacter</taxon>
    </lineage>
</organism>
<dbReference type="Proteomes" id="UP000266426">
    <property type="component" value="Unassembled WGS sequence"/>
</dbReference>
<evidence type="ECO:0000256" key="1">
    <source>
        <dbReference type="SAM" id="MobiDB-lite"/>
    </source>
</evidence>
<sequence length="1857" mass="210519">MRKTKFLMTLITAVAVTLFVTQPYCLEAEKDTTIPALLNALPEKYGSVRNIHLDDPSAPWVIHIKDYHCQPDLQRNISSILAFINSRYEEQIPICVEGAAGLLDTAPLASIPDPEIRNDVFNYFLKKGKLSGAEYYSVTANTEQLITGIDDIELYHKSYGLYQSILQGYDAFKQHSGHIDTLCDSIKATKFSPENRALIECGIQLLEKHVSFEDFIIGTEQYWSKKPLSDEFKPIEDYARALHRKNVLSPERLVTLSQKLFQIFMGTVDAGASEPILDSYLKLQLGEVSDLQFITQLVTAAKNASIFTDEYSELEQCADLYQTFSSFDKKELFNLCQKLCSFLQEEVLSEDEQSYAQALSTWIAVKQLISLEIPRDHFTGRISIADNDINKFISVIMTVHKENESVEQPFETYNFIAGLQDLIKQSNDFYTYSLERDNRMVSNALSTLTESQSRAVYIITGGFHTDGIIAELQKSHYNYAVIEPVITQQDNTNYYREIMLGEEPSILPLTAENRLAPQSRLANLLGDEILAKNLFKEALLLTKLLVITRTPELRRELLEMARGKYFSFNENGMETLGEFYEKWTTQYEAILKTQKRKLTPKARQDFMSLLRDLVSVYEIKMEKQAPTLGVSVTDASGKELSLRVTVSEQTVLAETFAEDLPEGGFLQKEQLGPTTFYFHKTAKSKKTGTAAQLADTANPIRRLIAQISQIKKIAAQDPFNPRYTSHINHRLTKLSHFLTYAAKKEAKAGNKAQSLLLRANAALFMGRTHTAAALFQEYLAELPLAERNQADVYFTRGTIIRGQKISETITDSSGRPFVDRFGRDMKAHIVDDALLFGSQPSLVVKQRLLDLADSLEEQNEYQAAVLRHAAENLTSSSKNYHHKEIDVTLFTRNGPQAYHESMLGSSRSSYGAYSDKRTNAAEVKNMPPRISYIYDKEITDKMQRDGTLRILDSDAGLATAPIPPEAIKGLIVNRQHVADAIAVLAQYPERIIPLMDTDGNLVWQNADLDEIIEKYADDYASFQERPRKQEELVYAKKVTNPTKLIAIGDLHSDYKALIETLKAASVITEVIEGQYAFIATPGTAIVINGDFLDKGTGADQKRMVDLLMKFQQLAKDMQIEFIVNMGNHEATFLSGEWFPETTNHMYDFLSAIGLNREESDVLRNALKANDIYRLGVFRATHPETMKYIDFLWNLPIVSQVGGHVFIHGGPTEYFNKLLSKTLLSHPEWDVETAIDRIFHSVISRDGFNSAFFQMNFDSILTAAPAYERAKHLDNPAIAAEFLSFFDSARLIGVGHNKALGILGTNKPLDEIHRIGKGSNIVKLDVGTNGVINQGRDRKVYAKAYIVDPKEVNFVFSLSQEGDRISLQQDDDSRFLLLNTDAAFLHDIILSNASPQELVKTQKPQQEIPEEMVAFLRRVFTVYADEPAIQRMAFTDGVFTFIDRYNPDQIQQRLTNYSKEPLIHDMFKIFLTYVDEITQQTINKEDVTLENFWYFYRKNSTFYRTSRSNPQVVTKSIGNYVAHERDFKQFYASMDNSDIKELSSEIILALQVLIQSKYDAYTQSVSAGIQDPRKAQYLLRAKYYLEKINEIVNIKTMRPRDGNPAIFLNADGTGIMGFVHNRKIFLSQPLVSHLWNSFLTTKNEAYLDRLLALVVHELHEYNENREFTIEEQKVRHEESEELEALICGKGNTGSMLDDEIDMLISDWIGKNSDLKAMTIQKFLISFGTYLRKNGKISQYQSVFTFTGIPLEAASTTDLNVAAMMYDRMTERYPEQLFNAIISASKVPTNLFFLLEQWRFSQKELLLLVDLLHAPAAQQTVQAVPNIFSRDDIAGQEPAPAPRSIKQDTMSRTAVGSSI</sequence>
<dbReference type="Pfam" id="PF00149">
    <property type="entry name" value="Metallophos"/>
    <property type="match status" value="1"/>
</dbReference>
<accession>A0A3A4R9A3</accession>
<dbReference type="Gene3D" id="3.60.21.10">
    <property type="match status" value="1"/>
</dbReference>
<evidence type="ECO:0000259" key="2">
    <source>
        <dbReference type="Pfam" id="PF00149"/>
    </source>
</evidence>
<evidence type="ECO:0000313" key="3">
    <source>
        <dbReference type="EMBL" id="RJP61718.1"/>
    </source>
</evidence>
<feature type="region of interest" description="Disordered" evidence="1">
    <location>
        <begin position="1830"/>
        <end position="1857"/>
    </location>
</feature>
<dbReference type="InterPro" id="IPR029052">
    <property type="entry name" value="Metallo-depent_PP-like"/>
</dbReference>
<dbReference type="EMBL" id="QZJZ01000010">
    <property type="protein sequence ID" value="RJP61718.1"/>
    <property type="molecule type" value="Genomic_DNA"/>
</dbReference>
<name>A0A3A4R9A3_9BACT</name>
<feature type="domain" description="Calcineurin-like phosphoesterase" evidence="2">
    <location>
        <begin position="1043"/>
        <end position="1226"/>
    </location>
</feature>
<dbReference type="SUPFAM" id="SSF56300">
    <property type="entry name" value="Metallo-dependent phosphatases"/>
    <property type="match status" value="1"/>
</dbReference>
<protein>
    <recommendedName>
        <fullName evidence="2">Calcineurin-like phosphoesterase domain-containing protein</fullName>
    </recommendedName>
</protein>
<dbReference type="InterPro" id="IPR004843">
    <property type="entry name" value="Calcineurin-like_PHP"/>
</dbReference>
<gene>
    <name evidence="3" type="ORF">C4541_01585</name>
</gene>